<comment type="caution">
    <text evidence="1">The sequence shown here is derived from an EMBL/GenBank/DDBJ whole genome shotgun (WGS) entry which is preliminary data.</text>
</comment>
<dbReference type="EMBL" id="BSXS01000022">
    <property type="protein sequence ID" value="GME70345.1"/>
    <property type="molecule type" value="Genomic_DNA"/>
</dbReference>
<protein>
    <submittedName>
        <fullName evidence="1">Unnamed protein product</fullName>
    </submittedName>
</protein>
<keyword evidence="2" id="KW-1185">Reference proteome</keyword>
<name>A0ACB5SRH3_AMBMO</name>
<reference evidence="1" key="1">
    <citation type="submission" date="2023-04" db="EMBL/GenBank/DDBJ databases">
        <title>Ambrosiozyma monospora NBRC 10751.</title>
        <authorList>
            <person name="Ichikawa N."/>
            <person name="Sato H."/>
            <person name="Tonouchi N."/>
        </authorList>
    </citation>
    <scope>NUCLEOTIDE SEQUENCE</scope>
    <source>
        <strain evidence="1">NBRC 10751</strain>
    </source>
</reference>
<proteinExistence type="predicted"/>
<evidence type="ECO:0000313" key="1">
    <source>
        <dbReference type="EMBL" id="GME70345.1"/>
    </source>
</evidence>
<evidence type="ECO:0000313" key="2">
    <source>
        <dbReference type="Proteomes" id="UP001165064"/>
    </source>
</evidence>
<dbReference type="Proteomes" id="UP001165064">
    <property type="component" value="Unassembled WGS sequence"/>
</dbReference>
<gene>
    <name evidence="1" type="ORF">Amon02_000015900</name>
</gene>
<sequence>MSTSMVFNPQFSLYSNTSHSGNNNIRRLSKLSTMDPYIKTEDPLINESEIQTPLAERRQSNTADPDPVPFGLRKSTSSNPRVTVTSWEPSPTLFHDRYNSFSSYNNDNNTTAGITGTRSGSFGGLEPPSAVSSNFFDTEPRVKTEPAADLSDLESIIDFLAEESASTTTNNNNNNSVNNNINSDDGSYAQTGNGQDQFLLSIGASAASPNFQLQQQSSFIQPQQQQFQQQPFKAQQDVMDSYLNYNLIEETPATLNVINDARSRASSVQSIPSIQYSNHDSDDCSSYISSHPGTPFELEHRSNSLSVHPVRTNDTFLSADQFDDTNSSYLSDSSAPTRSHSRQSLNSVDLSQDEILHISNCINSSNRGSITYSREGSMSMSMACEPPHSPSASGHTHYSHQRNTSISSAGSLNSISNEDKRFKCAQCDASFTRKSRLNEHIRKVHEGRRKNYTCDKCSKHLSSRENLNRHKVIHTDKYKCPSCGKRHDRSDRFHRHVIKCKAKRAAQAAMAAAVTATSTYSALQQQQQQQHQSSAASSNYGPVSVLHPIGNTSNMATNNTSGSNAASHSTSTSSAI</sequence>
<accession>A0ACB5SRH3</accession>
<organism evidence="1 2">
    <name type="scientific">Ambrosiozyma monospora</name>
    <name type="common">Yeast</name>
    <name type="synonym">Endomycopsis monosporus</name>
    <dbReference type="NCBI Taxonomy" id="43982"/>
    <lineage>
        <taxon>Eukaryota</taxon>
        <taxon>Fungi</taxon>
        <taxon>Dikarya</taxon>
        <taxon>Ascomycota</taxon>
        <taxon>Saccharomycotina</taxon>
        <taxon>Pichiomycetes</taxon>
        <taxon>Pichiales</taxon>
        <taxon>Pichiaceae</taxon>
        <taxon>Ambrosiozyma</taxon>
    </lineage>
</organism>